<evidence type="ECO:0000313" key="3">
    <source>
        <dbReference type="EMBL" id="KXZ43815.1"/>
    </source>
</evidence>
<evidence type="ECO:0000313" key="4">
    <source>
        <dbReference type="Proteomes" id="UP000075714"/>
    </source>
</evidence>
<feature type="compositionally biased region" description="Low complexity" evidence="1">
    <location>
        <begin position="985"/>
        <end position="998"/>
    </location>
</feature>
<feature type="compositionally biased region" description="Acidic residues" evidence="1">
    <location>
        <begin position="950"/>
        <end position="963"/>
    </location>
</feature>
<protein>
    <recommendedName>
        <fullName evidence="2">SET domain-containing protein</fullName>
    </recommendedName>
</protein>
<dbReference type="Gene3D" id="2.130.10.10">
    <property type="entry name" value="YVTN repeat-like/Quinoprotein amine dehydrogenase"/>
    <property type="match status" value="1"/>
</dbReference>
<dbReference type="SUPFAM" id="SSF82199">
    <property type="entry name" value="SET domain"/>
    <property type="match status" value="1"/>
</dbReference>
<dbReference type="STRING" id="33097.A0A150G2S7"/>
<feature type="region of interest" description="Disordered" evidence="1">
    <location>
        <begin position="1101"/>
        <end position="1122"/>
    </location>
</feature>
<dbReference type="Gene3D" id="2.170.270.10">
    <property type="entry name" value="SET domain"/>
    <property type="match status" value="1"/>
</dbReference>
<proteinExistence type="predicted"/>
<dbReference type="PROSITE" id="PS50280">
    <property type="entry name" value="SET"/>
    <property type="match status" value="1"/>
</dbReference>
<dbReference type="InterPro" id="IPR001214">
    <property type="entry name" value="SET_dom"/>
</dbReference>
<dbReference type="EMBL" id="LSYV01000081">
    <property type="protein sequence ID" value="KXZ43815.1"/>
    <property type="molecule type" value="Genomic_DNA"/>
</dbReference>
<feature type="compositionally biased region" description="Low complexity" evidence="1">
    <location>
        <begin position="1063"/>
        <end position="1074"/>
    </location>
</feature>
<feature type="compositionally biased region" description="Low complexity" evidence="1">
    <location>
        <begin position="937"/>
        <end position="949"/>
    </location>
</feature>
<feature type="domain" description="SET" evidence="2">
    <location>
        <begin position="47"/>
        <end position="309"/>
    </location>
</feature>
<sequence length="1122" mass="112522">MRAPAPAVALKAYARAVAPARSPSTHTDEFEHPSLREQLGSQQSFYAPLEVVSVEGKGRGVVARRDLAAGQLLLASAPLAIVEGPALQGPATGPGGAAPVVAADLAALLSRSRLSRRQSRLLDALFSGGELWSPVTGPQEAEQPRSAALERQDGGVAGAAYADATGAAAAGRCLQLSSLSPLAEGALRGVRRPDGAVVALAEAAEAAFGRDGVAHGAAEGLPDVVALQYGDAVAYNCYGEPCTDRLLAALLGPQADGGGSFVGLWADFAMLNHSCCPNTTNLVGGPRRRMLVRATQPIAAGEEPQLPNLVVVRTNRLEVYSVRASAAPAAGMAATTAAGSGGPSVGGGGARLELVCSEHLHGVVESMAVLSGGSPGRRDALLLTFRDAKLSVLEWDPRSARLRTSSLHYFEGEGEGAILRAAVQGGAGRSEGLGGRAAVPLPPRVVADPAGRCAAVAVLFNQLALLPALEADALDLGGGGGGVACVGNSYMLNLQKMMGIREVRDCVFLHGYTEPVLLLLHESDPTWAGRLRERKDTCCLTAISISLRLKRHTLLWKVGGLPYDSYQLLAVPYRPAVLVISPNLIVLSSQASQHAAALNSNALPGEAPPPLMFDPAREHPATTAGRMASEFALNVHPDCAPAAGRSAAFMADLEAVAAGAAAAWLTPTTCIMGLQSGSLLAVHLRFEGPPDQRITAVRTGGGPVASAMVGLTMAAAARAPAAALVGGPGGGAAAAAAAAAGPLASYRGPKGLIFLGSWTGDSALMQLRPRAAGVEVAGRGEGKRPGKRRQEGGDGSGDGADGEGGDGVAATNKSAAVAAAAAAFAASAAAADAAGCALRYNLRLLDSLPSIGPVRDLLFADTSVSSYCSGGGGGPDASRGGPTTFLCVGQGPTGAIVMCRQGVLPDVVTEVGLPGVAGAFAVHHRTEDDDTAVLLAEAPPTGPEAGPEVEGAEGEGEEAEDGGVADAGERPEAMEVTPEPPDVPAPAERGAAAASDGNGQDGGGGAVAVKAEGPGDGSEEPEASVKAEPGDEPSGAGRARSPSPKRSDPDPGVEPAGGGALVPAGEGAQGAAPAARPPGPPPHAYLLLTLGRSRTMVLKSAEGLEDVTGSHRAGGRAGGRRV</sequence>
<dbReference type="InterPro" id="IPR015943">
    <property type="entry name" value="WD40/YVTN_repeat-like_dom_sf"/>
</dbReference>
<feature type="region of interest" description="Disordered" evidence="1">
    <location>
        <begin position="937"/>
        <end position="1086"/>
    </location>
</feature>
<comment type="caution">
    <text evidence="3">The sequence shown here is derived from an EMBL/GenBank/DDBJ whole genome shotgun (WGS) entry which is preliminary data.</text>
</comment>
<dbReference type="InterPro" id="IPR046341">
    <property type="entry name" value="SET_dom_sf"/>
</dbReference>
<dbReference type="PANTHER" id="PTHR10644">
    <property type="entry name" value="DNA REPAIR/RNA PROCESSING CPSF FAMILY"/>
    <property type="match status" value="1"/>
</dbReference>
<evidence type="ECO:0000256" key="1">
    <source>
        <dbReference type="SAM" id="MobiDB-lite"/>
    </source>
</evidence>
<dbReference type="OrthoDB" id="549011at2759"/>
<organism evidence="3 4">
    <name type="scientific">Gonium pectorale</name>
    <name type="common">Green alga</name>
    <dbReference type="NCBI Taxonomy" id="33097"/>
    <lineage>
        <taxon>Eukaryota</taxon>
        <taxon>Viridiplantae</taxon>
        <taxon>Chlorophyta</taxon>
        <taxon>core chlorophytes</taxon>
        <taxon>Chlorophyceae</taxon>
        <taxon>CS clade</taxon>
        <taxon>Chlamydomonadales</taxon>
        <taxon>Volvocaceae</taxon>
        <taxon>Gonium</taxon>
    </lineage>
</organism>
<evidence type="ECO:0000259" key="2">
    <source>
        <dbReference type="PROSITE" id="PS50280"/>
    </source>
</evidence>
<dbReference type="InterPro" id="IPR050358">
    <property type="entry name" value="RSE1/DDB1/CFT1"/>
</dbReference>
<name>A0A150G2S7_GONPE</name>
<keyword evidence="4" id="KW-1185">Reference proteome</keyword>
<reference evidence="4" key="1">
    <citation type="journal article" date="2016" name="Nat. Commun.">
        <title>The Gonium pectorale genome demonstrates co-option of cell cycle regulation during the evolution of multicellularity.</title>
        <authorList>
            <person name="Hanschen E.R."/>
            <person name="Marriage T.N."/>
            <person name="Ferris P.J."/>
            <person name="Hamaji T."/>
            <person name="Toyoda A."/>
            <person name="Fujiyama A."/>
            <person name="Neme R."/>
            <person name="Noguchi H."/>
            <person name="Minakuchi Y."/>
            <person name="Suzuki M."/>
            <person name="Kawai-Toyooka H."/>
            <person name="Smith D.R."/>
            <person name="Sparks H."/>
            <person name="Anderson J."/>
            <person name="Bakaric R."/>
            <person name="Luria V."/>
            <person name="Karger A."/>
            <person name="Kirschner M.W."/>
            <person name="Durand P.M."/>
            <person name="Michod R.E."/>
            <person name="Nozaki H."/>
            <person name="Olson B.J."/>
        </authorList>
    </citation>
    <scope>NUCLEOTIDE SEQUENCE [LARGE SCALE GENOMIC DNA]</scope>
    <source>
        <strain evidence="4">NIES-2863</strain>
    </source>
</reference>
<dbReference type="Pfam" id="PF00856">
    <property type="entry name" value="SET"/>
    <property type="match status" value="1"/>
</dbReference>
<dbReference type="AlphaFoldDB" id="A0A150G2S7"/>
<gene>
    <name evidence="3" type="ORF">GPECTOR_80g175</name>
</gene>
<feature type="region of interest" description="Disordered" evidence="1">
    <location>
        <begin position="774"/>
        <end position="806"/>
    </location>
</feature>
<dbReference type="Proteomes" id="UP000075714">
    <property type="component" value="Unassembled WGS sequence"/>
</dbReference>
<accession>A0A150G2S7</accession>
<feature type="compositionally biased region" description="Basic and acidic residues" evidence="1">
    <location>
        <begin position="778"/>
        <end position="792"/>
    </location>
</feature>